<keyword evidence="2" id="KW-1185">Reference proteome</keyword>
<protein>
    <submittedName>
        <fullName evidence="1">Uncharacterized protein</fullName>
    </submittedName>
</protein>
<dbReference type="EMBL" id="JARJCW010000009">
    <property type="protein sequence ID" value="KAJ7220519.1"/>
    <property type="molecule type" value="Genomic_DNA"/>
</dbReference>
<comment type="caution">
    <text evidence="1">The sequence shown here is derived from an EMBL/GenBank/DDBJ whole genome shotgun (WGS) entry which is preliminary data.</text>
</comment>
<organism evidence="1 2">
    <name type="scientific">Mycena pura</name>
    <dbReference type="NCBI Taxonomy" id="153505"/>
    <lineage>
        <taxon>Eukaryota</taxon>
        <taxon>Fungi</taxon>
        <taxon>Dikarya</taxon>
        <taxon>Basidiomycota</taxon>
        <taxon>Agaricomycotina</taxon>
        <taxon>Agaricomycetes</taxon>
        <taxon>Agaricomycetidae</taxon>
        <taxon>Agaricales</taxon>
        <taxon>Marasmiineae</taxon>
        <taxon>Mycenaceae</taxon>
        <taxon>Mycena</taxon>
    </lineage>
</organism>
<accession>A0AAD6VR79</accession>
<evidence type="ECO:0000313" key="2">
    <source>
        <dbReference type="Proteomes" id="UP001219525"/>
    </source>
</evidence>
<gene>
    <name evidence="1" type="ORF">GGX14DRAFT_388942</name>
</gene>
<name>A0AAD6VR79_9AGAR</name>
<reference evidence="1" key="1">
    <citation type="submission" date="2023-03" db="EMBL/GenBank/DDBJ databases">
        <title>Massive genome expansion in bonnet fungi (Mycena s.s.) driven by repeated elements and novel gene families across ecological guilds.</title>
        <authorList>
            <consortium name="Lawrence Berkeley National Laboratory"/>
            <person name="Harder C.B."/>
            <person name="Miyauchi S."/>
            <person name="Viragh M."/>
            <person name="Kuo A."/>
            <person name="Thoen E."/>
            <person name="Andreopoulos B."/>
            <person name="Lu D."/>
            <person name="Skrede I."/>
            <person name="Drula E."/>
            <person name="Henrissat B."/>
            <person name="Morin E."/>
            <person name="Kohler A."/>
            <person name="Barry K."/>
            <person name="LaButti K."/>
            <person name="Morin E."/>
            <person name="Salamov A."/>
            <person name="Lipzen A."/>
            <person name="Mereny Z."/>
            <person name="Hegedus B."/>
            <person name="Baldrian P."/>
            <person name="Stursova M."/>
            <person name="Weitz H."/>
            <person name="Taylor A."/>
            <person name="Grigoriev I.V."/>
            <person name="Nagy L.G."/>
            <person name="Martin F."/>
            <person name="Kauserud H."/>
        </authorList>
    </citation>
    <scope>NUCLEOTIDE SEQUENCE</scope>
    <source>
        <strain evidence="1">9144</strain>
    </source>
</reference>
<proteinExistence type="predicted"/>
<dbReference type="Proteomes" id="UP001219525">
    <property type="component" value="Unassembled WGS sequence"/>
</dbReference>
<evidence type="ECO:0000313" key="1">
    <source>
        <dbReference type="EMBL" id="KAJ7220519.1"/>
    </source>
</evidence>
<dbReference type="AlphaFoldDB" id="A0AAD6VR79"/>
<sequence length="172" mass="18982">MYPTGWTQLEGKALSTNMRVVQYNYRKSKASHECHGFKPVLYSRVFRHLKSAPVSVPSGIRTALTSHKSRPTISSLVSTPTGTRGPKNWNLYLPHPWETSTRIRGWQTRGCQSAGTRADIRGLGNSCEALVESAVALLADAWISAGTHTKEDFKNIPWFQGTCVNKLAPALA</sequence>